<protein>
    <recommendedName>
        <fullName evidence="5">6-carboxy-5,6,7,8-tetrahydropterin synthase</fullName>
        <ecNumber evidence="4">4.1.2.50</ecNumber>
    </recommendedName>
    <alternativeName>
        <fullName evidence="6">Queuosine biosynthesis protein QueD</fullName>
    </alternativeName>
</protein>
<feature type="non-terminal residue" evidence="8">
    <location>
        <position position="41"/>
    </location>
</feature>
<dbReference type="SUPFAM" id="SSF55620">
    <property type="entry name" value="Tetrahydrobiopterin biosynthesis enzymes-like"/>
    <property type="match status" value="1"/>
</dbReference>
<evidence type="ECO:0000256" key="1">
    <source>
        <dbReference type="ARBA" id="ARBA00002285"/>
    </source>
</evidence>
<dbReference type="InterPro" id="IPR038418">
    <property type="entry name" value="6-PTP_synth/QueD_sf"/>
</dbReference>
<comment type="catalytic activity">
    <reaction evidence="7">
        <text>7,8-dihydroneopterin 3'-triphosphate + H2O = 6-carboxy-5,6,7,8-tetrahydropterin + triphosphate + acetaldehyde + 2 H(+)</text>
        <dbReference type="Rhea" id="RHEA:27966"/>
        <dbReference type="ChEBI" id="CHEBI:15343"/>
        <dbReference type="ChEBI" id="CHEBI:15377"/>
        <dbReference type="ChEBI" id="CHEBI:15378"/>
        <dbReference type="ChEBI" id="CHEBI:18036"/>
        <dbReference type="ChEBI" id="CHEBI:58462"/>
        <dbReference type="ChEBI" id="CHEBI:61032"/>
        <dbReference type="EC" id="4.1.2.50"/>
    </reaction>
</comment>
<dbReference type="Proteomes" id="UP000264753">
    <property type="component" value="Unassembled WGS sequence"/>
</dbReference>
<reference evidence="8 9" key="1">
    <citation type="journal article" date="2018" name="Nat. Biotechnol.">
        <title>A standardized bacterial taxonomy based on genome phylogeny substantially revises the tree of life.</title>
        <authorList>
            <person name="Parks D.H."/>
            <person name="Chuvochina M."/>
            <person name="Waite D.W."/>
            <person name="Rinke C."/>
            <person name="Skarshewski A."/>
            <person name="Chaumeil P.A."/>
            <person name="Hugenholtz P."/>
        </authorList>
    </citation>
    <scope>NUCLEOTIDE SEQUENCE [LARGE SCALE GENOMIC DNA]</scope>
    <source>
        <strain evidence="8">UBA8707</strain>
    </source>
</reference>
<evidence type="ECO:0000313" key="9">
    <source>
        <dbReference type="Proteomes" id="UP000264753"/>
    </source>
</evidence>
<dbReference type="GO" id="GO:0070497">
    <property type="term" value="F:6-carboxytetrahydropterin synthase activity"/>
    <property type="evidence" value="ECO:0007669"/>
    <property type="project" value="UniProtKB-EC"/>
</dbReference>
<evidence type="ECO:0000256" key="3">
    <source>
        <dbReference type="ARBA" id="ARBA00008900"/>
    </source>
</evidence>
<dbReference type="InterPro" id="IPR007115">
    <property type="entry name" value="6-PTP_synth/QueD"/>
</dbReference>
<dbReference type="Pfam" id="PF01242">
    <property type="entry name" value="PTPS"/>
    <property type="match status" value="1"/>
</dbReference>
<organism evidence="8 9">
    <name type="scientific">Thalassospira lucentensis</name>
    <dbReference type="NCBI Taxonomy" id="168935"/>
    <lineage>
        <taxon>Bacteria</taxon>
        <taxon>Pseudomonadati</taxon>
        <taxon>Pseudomonadota</taxon>
        <taxon>Alphaproteobacteria</taxon>
        <taxon>Rhodospirillales</taxon>
        <taxon>Thalassospiraceae</taxon>
        <taxon>Thalassospira</taxon>
    </lineage>
</organism>
<dbReference type="EC" id="4.1.2.50" evidence="4"/>
<comment type="caution">
    <text evidence="8">The sequence shown here is derived from an EMBL/GenBank/DDBJ whole genome shotgun (WGS) entry which is preliminary data.</text>
</comment>
<name>A0A358HMM9_9PROT</name>
<evidence type="ECO:0000313" key="8">
    <source>
        <dbReference type="EMBL" id="HBU96439.1"/>
    </source>
</evidence>
<evidence type="ECO:0000256" key="4">
    <source>
        <dbReference type="ARBA" id="ARBA00012982"/>
    </source>
</evidence>
<comment type="function">
    <text evidence="1">Catalyzes the conversion of 7,8-dihydroneopterin triphosphate (H2NTP) to 6-carboxy-5,6,7,8-tetrahydropterin (CPH4) and acetaldehyde.</text>
</comment>
<evidence type="ECO:0000256" key="2">
    <source>
        <dbReference type="ARBA" id="ARBA00005061"/>
    </source>
</evidence>
<evidence type="ECO:0000256" key="6">
    <source>
        <dbReference type="ARBA" id="ARBA00031449"/>
    </source>
</evidence>
<evidence type="ECO:0000256" key="7">
    <source>
        <dbReference type="ARBA" id="ARBA00048807"/>
    </source>
</evidence>
<dbReference type="UniPathway" id="UPA00391"/>
<sequence length="41" mass="4570">MFTITKQFAFSASHQLAGLDADHPCSRLHGHNYIVEVELKG</sequence>
<proteinExistence type="inferred from homology"/>
<comment type="similarity">
    <text evidence="3">Belongs to the PTPS family. QueD subfamily.</text>
</comment>
<dbReference type="AlphaFoldDB" id="A0A358HMM9"/>
<accession>A0A358HMM9</accession>
<evidence type="ECO:0000256" key="5">
    <source>
        <dbReference type="ARBA" id="ARBA00018141"/>
    </source>
</evidence>
<dbReference type="EMBL" id="DOOG01000007">
    <property type="protein sequence ID" value="HBU96439.1"/>
    <property type="molecule type" value="Genomic_DNA"/>
</dbReference>
<gene>
    <name evidence="8" type="ORF">DEF21_00860</name>
</gene>
<dbReference type="Gene3D" id="3.30.479.10">
    <property type="entry name" value="6-pyruvoyl tetrahydropterin synthase/QueD"/>
    <property type="match status" value="1"/>
</dbReference>
<dbReference type="RefSeq" id="WP_276650738.1">
    <property type="nucleotide sequence ID" value="NZ_DOOG01000007.1"/>
</dbReference>
<comment type="pathway">
    <text evidence="2">Purine metabolism; 7-cyano-7-deazaguanine biosynthesis.</text>
</comment>